<comment type="caution">
    <text evidence="1">The sequence shown here is derived from an EMBL/GenBank/DDBJ whole genome shotgun (WGS) entry which is preliminary data.</text>
</comment>
<keyword evidence="2" id="KW-1185">Reference proteome</keyword>
<name>A0A5B7JIV2_PORTR</name>
<dbReference type="Proteomes" id="UP000324222">
    <property type="component" value="Unassembled WGS sequence"/>
</dbReference>
<gene>
    <name evidence="1" type="ORF">E2C01_089900</name>
</gene>
<reference evidence="1 2" key="1">
    <citation type="submission" date="2019-05" db="EMBL/GenBank/DDBJ databases">
        <title>Another draft genome of Portunus trituberculatus and its Hox gene families provides insights of decapod evolution.</title>
        <authorList>
            <person name="Jeong J.-H."/>
            <person name="Song I."/>
            <person name="Kim S."/>
            <person name="Choi T."/>
            <person name="Kim D."/>
            <person name="Ryu S."/>
            <person name="Kim W."/>
        </authorList>
    </citation>
    <scope>NUCLEOTIDE SEQUENCE [LARGE SCALE GENOMIC DNA]</scope>
    <source>
        <tissue evidence="1">Muscle</tissue>
    </source>
</reference>
<protein>
    <submittedName>
        <fullName evidence="1">Uncharacterized protein</fullName>
    </submittedName>
</protein>
<accession>A0A5B7JIV2</accession>
<dbReference type="AlphaFoldDB" id="A0A5B7JIV2"/>
<sequence length="64" mass="6959">MEWRVMEASYNSELLPGLCHEASPGGGGVQEAGPAREPHLFLLACKCSSKNNGSTQWFLFAIHP</sequence>
<organism evidence="1 2">
    <name type="scientific">Portunus trituberculatus</name>
    <name type="common">Swimming crab</name>
    <name type="synonym">Neptunus trituberculatus</name>
    <dbReference type="NCBI Taxonomy" id="210409"/>
    <lineage>
        <taxon>Eukaryota</taxon>
        <taxon>Metazoa</taxon>
        <taxon>Ecdysozoa</taxon>
        <taxon>Arthropoda</taxon>
        <taxon>Crustacea</taxon>
        <taxon>Multicrustacea</taxon>
        <taxon>Malacostraca</taxon>
        <taxon>Eumalacostraca</taxon>
        <taxon>Eucarida</taxon>
        <taxon>Decapoda</taxon>
        <taxon>Pleocyemata</taxon>
        <taxon>Brachyura</taxon>
        <taxon>Eubrachyura</taxon>
        <taxon>Portunoidea</taxon>
        <taxon>Portunidae</taxon>
        <taxon>Portuninae</taxon>
        <taxon>Portunus</taxon>
    </lineage>
</organism>
<proteinExistence type="predicted"/>
<evidence type="ECO:0000313" key="2">
    <source>
        <dbReference type="Proteomes" id="UP000324222"/>
    </source>
</evidence>
<dbReference type="EMBL" id="VSRR010099654">
    <property type="protein sequence ID" value="MPC94719.1"/>
    <property type="molecule type" value="Genomic_DNA"/>
</dbReference>
<evidence type="ECO:0000313" key="1">
    <source>
        <dbReference type="EMBL" id="MPC94719.1"/>
    </source>
</evidence>